<dbReference type="Proteomes" id="UP001292094">
    <property type="component" value="Unassembled WGS sequence"/>
</dbReference>
<organism evidence="4 5">
    <name type="scientific">Petrolisthes manimaculis</name>
    <dbReference type="NCBI Taxonomy" id="1843537"/>
    <lineage>
        <taxon>Eukaryota</taxon>
        <taxon>Metazoa</taxon>
        <taxon>Ecdysozoa</taxon>
        <taxon>Arthropoda</taxon>
        <taxon>Crustacea</taxon>
        <taxon>Multicrustacea</taxon>
        <taxon>Malacostraca</taxon>
        <taxon>Eumalacostraca</taxon>
        <taxon>Eucarida</taxon>
        <taxon>Decapoda</taxon>
        <taxon>Pleocyemata</taxon>
        <taxon>Anomura</taxon>
        <taxon>Galatheoidea</taxon>
        <taxon>Porcellanidae</taxon>
        <taxon>Petrolisthes</taxon>
    </lineage>
</organism>
<keyword evidence="5" id="KW-1185">Reference proteome</keyword>
<feature type="chain" id="PRO_5041903937" description="C-type lectin domain-containing protein" evidence="2">
    <location>
        <begin position="19"/>
        <end position="464"/>
    </location>
</feature>
<dbReference type="InterPro" id="IPR016187">
    <property type="entry name" value="CTDL_fold"/>
</dbReference>
<dbReference type="CDD" id="cd00037">
    <property type="entry name" value="CLECT"/>
    <property type="match status" value="1"/>
</dbReference>
<reference evidence="4" key="1">
    <citation type="submission" date="2023-11" db="EMBL/GenBank/DDBJ databases">
        <title>Genome assemblies of two species of porcelain crab, Petrolisthes cinctipes and Petrolisthes manimaculis (Anomura: Porcellanidae).</title>
        <authorList>
            <person name="Angst P."/>
        </authorList>
    </citation>
    <scope>NUCLEOTIDE SEQUENCE</scope>
    <source>
        <strain evidence="4">PB745_02</strain>
        <tissue evidence="4">Gill</tissue>
    </source>
</reference>
<dbReference type="Gene3D" id="3.10.100.10">
    <property type="entry name" value="Mannose-Binding Protein A, subunit A"/>
    <property type="match status" value="1"/>
</dbReference>
<evidence type="ECO:0000256" key="1">
    <source>
        <dbReference type="ARBA" id="ARBA00023157"/>
    </source>
</evidence>
<dbReference type="InterPro" id="IPR018378">
    <property type="entry name" value="C-type_lectin_CS"/>
</dbReference>
<accession>A0AAE1NN15</accession>
<evidence type="ECO:0000313" key="4">
    <source>
        <dbReference type="EMBL" id="KAK4292538.1"/>
    </source>
</evidence>
<dbReference type="SUPFAM" id="SSF56436">
    <property type="entry name" value="C-type lectin-like"/>
    <property type="match status" value="1"/>
</dbReference>
<gene>
    <name evidence="4" type="ORF">Pmani_034707</name>
</gene>
<sequence length="464" mass="50878">MQVTALLTIAALVVGVVGGPFAYDATQTNFPLPGPSTFFLSSPPPQSQVSTLDVAEPRPHASVFVPSQPQPPVPTFMVSEPQLQVSTFVPSQPQPSVPTFSVSEPQSQVPTFTVSEQRVPTFTVSRPQQQVPTFTVPEQRVPTFSVSQPQVPTFIVSEPQFQESTFVPSQPQPQVTMFVSSRPQPPAPVFSIPEPQPQVPILVTAQTQPQAPTFVPSQPQPQVSTFVPPRQSRVPTFISSQTQARAPTLVSPSQEFSLVTPEPAVTSLPPPTQFPVIVTAESPSVPMPVVTPGVQVQRFCDPVSRPLVDDALGEQVFHFSWCHDGGREYNWQGAANYCRSLGRGFQSVSLETSEKDSYMAALLRTHNVGHIWTSGSRTGSLWSWNNGVSTSHRNWSHTGRFGIRQPDNAEGNEVCLGLLNNFYGDGVKWHDIACHHTKRIVCQARRSFLESVNVSPTPFPYRRN</sequence>
<dbReference type="PANTHER" id="PTHR21407">
    <property type="entry name" value="RE43931P-RELATED"/>
    <property type="match status" value="1"/>
</dbReference>
<evidence type="ECO:0000259" key="3">
    <source>
        <dbReference type="PROSITE" id="PS50041"/>
    </source>
</evidence>
<name>A0AAE1NN15_9EUCA</name>
<evidence type="ECO:0000313" key="5">
    <source>
        <dbReference type="Proteomes" id="UP001292094"/>
    </source>
</evidence>
<comment type="caution">
    <text evidence="4">The sequence shown here is derived from an EMBL/GenBank/DDBJ whole genome shotgun (WGS) entry which is preliminary data.</text>
</comment>
<protein>
    <recommendedName>
        <fullName evidence="3">C-type lectin domain-containing protein</fullName>
    </recommendedName>
</protein>
<feature type="signal peptide" evidence="2">
    <location>
        <begin position="1"/>
        <end position="18"/>
    </location>
</feature>
<proteinExistence type="predicted"/>
<dbReference type="PROSITE" id="PS00615">
    <property type="entry name" value="C_TYPE_LECTIN_1"/>
    <property type="match status" value="1"/>
</dbReference>
<dbReference type="PROSITE" id="PS50041">
    <property type="entry name" value="C_TYPE_LECTIN_2"/>
    <property type="match status" value="1"/>
</dbReference>
<dbReference type="SMART" id="SM00034">
    <property type="entry name" value="CLECT"/>
    <property type="match status" value="1"/>
</dbReference>
<dbReference type="PANTHER" id="PTHR21407:SF5">
    <property type="entry name" value="HL04814P"/>
    <property type="match status" value="1"/>
</dbReference>
<dbReference type="InterPro" id="IPR001304">
    <property type="entry name" value="C-type_lectin-like"/>
</dbReference>
<feature type="domain" description="C-type lectin" evidence="3">
    <location>
        <begin position="318"/>
        <end position="443"/>
    </location>
</feature>
<evidence type="ECO:0000256" key="2">
    <source>
        <dbReference type="SAM" id="SignalP"/>
    </source>
</evidence>
<keyword evidence="1" id="KW-1015">Disulfide bond</keyword>
<dbReference type="AlphaFoldDB" id="A0AAE1NN15"/>
<keyword evidence="2" id="KW-0732">Signal</keyword>
<dbReference type="EMBL" id="JAWZYT010004799">
    <property type="protein sequence ID" value="KAK4292538.1"/>
    <property type="molecule type" value="Genomic_DNA"/>
</dbReference>
<dbReference type="InterPro" id="IPR016186">
    <property type="entry name" value="C-type_lectin-like/link_sf"/>
</dbReference>
<dbReference type="Pfam" id="PF00059">
    <property type="entry name" value="Lectin_C"/>
    <property type="match status" value="1"/>
</dbReference>